<feature type="transmembrane region" description="Helical" evidence="9">
    <location>
        <begin position="637"/>
        <end position="670"/>
    </location>
</feature>
<evidence type="ECO:0000313" key="12">
    <source>
        <dbReference type="EMBL" id="GAM41458.1"/>
    </source>
</evidence>
<dbReference type="PROSITE" id="PS50042">
    <property type="entry name" value="CNMP_BINDING_3"/>
    <property type="match status" value="1"/>
</dbReference>
<dbReference type="InterPro" id="IPR052706">
    <property type="entry name" value="Membrane-Transporter-like"/>
</dbReference>
<dbReference type="SUPFAM" id="SSF52091">
    <property type="entry name" value="SpoIIaa-like"/>
    <property type="match status" value="1"/>
</dbReference>
<reference evidence="13" key="1">
    <citation type="journal article" date="2015" name="Genome Announc.">
        <title>Draft genome sequence of Talaromyces cellulolyticus strain Y-94, a source of lignocellulosic biomass-degrading enzymes.</title>
        <authorList>
            <person name="Fujii T."/>
            <person name="Koike H."/>
            <person name="Sawayama S."/>
            <person name="Yano S."/>
            <person name="Inoue H."/>
        </authorList>
    </citation>
    <scope>NUCLEOTIDE SEQUENCE [LARGE SCALE GENOMIC DNA]</scope>
    <source>
        <strain evidence="13">Y-94</strain>
    </source>
</reference>
<feature type="domain" description="Cyclic nucleotide-binding" evidence="10">
    <location>
        <begin position="982"/>
        <end position="1079"/>
    </location>
</feature>
<dbReference type="FunFam" id="2.60.120.10:FF:000141">
    <property type="entry name" value="Sulfate transporter family protein"/>
    <property type="match status" value="1"/>
</dbReference>
<comment type="subcellular location">
    <subcellularLocation>
        <location evidence="1">Vacuole membrane</location>
        <topology evidence="1">Multi-pass membrane protein</topology>
    </subcellularLocation>
</comment>
<evidence type="ECO:0000256" key="3">
    <source>
        <dbReference type="ARBA" id="ARBA00022554"/>
    </source>
</evidence>
<evidence type="ECO:0000259" key="10">
    <source>
        <dbReference type="PROSITE" id="PS50042"/>
    </source>
</evidence>
<feature type="transmembrane region" description="Helical" evidence="9">
    <location>
        <begin position="690"/>
        <end position="722"/>
    </location>
</feature>
<evidence type="ECO:0000256" key="9">
    <source>
        <dbReference type="SAM" id="Phobius"/>
    </source>
</evidence>
<dbReference type="PROSITE" id="PS50801">
    <property type="entry name" value="STAS"/>
    <property type="match status" value="1"/>
</dbReference>
<evidence type="ECO:0000256" key="7">
    <source>
        <dbReference type="ARBA" id="ARBA00023136"/>
    </source>
</evidence>
<dbReference type="Pfam" id="PF00027">
    <property type="entry name" value="cNMP_binding"/>
    <property type="match status" value="1"/>
</dbReference>
<dbReference type="InterPro" id="IPR018490">
    <property type="entry name" value="cNMP-bd_dom_sf"/>
</dbReference>
<feature type="transmembrane region" description="Helical" evidence="9">
    <location>
        <begin position="467"/>
        <end position="489"/>
    </location>
</feature>
<protein>
    <submittedName>
        <fullName evidence="12">Sulfate transporter</fullName>
    </submittedName>
</protein>
<organism evidence="12 13">
    <name type="scientific">Talaromyces pinophilus</name>
    <name type="common">Penicillium pinophilum</name>
    <dbReference type="NCBI Taxonomy" id="128442"/>
    <lineage>
        <taxon>Eukaryota</taxon>
        <taxon>Fungi</taxon>
        <taxon>Dikarya</taxon>
        <taxon>Ascomycota</taxon>
        <taxon>Pezizomycotina</taxon>
        <taxon>Eurotiomycetes</taxon>
        <taxon>Eurotiomycetidae</taxon>
        <taxon>Eurotiales</taxon>
        <taxon>Trichocomaceae</taxon>
        <taxon>Talaromyces</taxon>
        <taxon>Talaromyces sect. Talaromyces</taxon>
    </lineage>
</organism>
<feature type="region of interest" description="Disordered" evidence="8">
    <location>
        <begin position="1"/>
        <end position="31"/>
    </location>
</feature>
<evidence type="ECO:0000313" key="13">
    <source>
        <dbReference type="Proteomes" id="UP000053095"/>
    </source>
</evidence>
<dbReference type="InterPro" id="IPR002645">
    <property type="entry name" value="STAS_dom"/>
</dbReference>
<keyword evidence="4 9" id="KW-0812">Transmembrane</keyword>
<dbReference type="EMBL" id="DF933838">
    <property type="protein sequence ID" value="GAM41458.1"/>
    <property type="molecule type" value="Genomic_DNA"/>
</dbReference>
<dbReference type="InterPro" id="IPR036513">
    <property type="entry name" value="STAS_dom_sf"/>
</dbReference>
<evidence type="ECO:0000256" key="4">
    <source>
        <dbReference type="ARBA" id="ARBA00022692"/>
    </source>
</evidence>
<keyword evidence="5" id="KW-0029">Amino-acid transport</keyword>
<dbReference type="Pfam" id="PF01740">
    <property type="entry name" value="STAS"/>
    <property type="match status" value="1"/>
</dbReference>
<dbReference type="GO" id="GO:0000329">
    <property type="term" value="C:fungal-type vacuole membrane"/>
    <property type="evidence" value="ECO:0007669"/>
    <property type="project" value="UniProtKB-ARBA"/>
</dbReference>
<feature type="transmembrane region" description="Helical" evidence="9">
    <location>
        <begin position="336"/>
        <end position="358"/>
    </location>
</feature>
<feature type="transmembrane region" description="Helical" evidence="9">
    <location>
        <begin position="429"/>
        <end position="447"/>
    </location>
</feature>
<evidence type="ECO:0000259" key="11">
    <source>
        <dbReference type="PROSITE" id="PS50801"/>
    </source>
</evidence>
<evidence type="ECO:0000256" key="6">
    <source>
        <dbReference type="ARBA" id="ARBA00022989"/>
    </source>
</evidence>
<feature type="region of interest" description="Disordered" evidence="8">
    <location>
        <begin position="183"/>
        <end position="230"/>
    </location>
</feature>
<dbReference type="FunFam" id="3.30.750.24:FF:000012">
    <property type="entry name" value="Sulfate transporter family protein"/>
    <property type="match status" value="1"/>
</dbReference>
<feature type="compositionally biased region" description="Polar residues" evidence="8">
    <location>
        <begin position="185"/>
        <end position="202"/>
    </location>
</feature>
<dbReference type="Pfam" id="PF00916">
    <property type="entry name" value="Sulfate_transp"/>
    <property type="match status" value="1"/>
</dbReference>
<evidence type="ECO:0000256" key="8">
    <source>
        <dbReference type="SAM" id="MobiDB-lite"/>
    </source>
</evidence>
<dbReference type="GO" id="GO:0034490">
    <property type="term" value="P:basic amino acid transmembrane import into vacuole"/>
    <property type="evidence" value="ECO:0007669"/>
    <property type="project" value="UniProtKB-ARBA"/>
</dbReference>
<keyword evidence="2" id="KW-0813">Transport</keyword>
<evidence type="ECO:0000256" key="1">
    <source>
        <dbReference type="ARBA" id="ARBA00004128"/>
    </source>
</evidence>
<keyword evidence="7 9" id="KW-0472">Membrane</keyword>
<dbReference type="Gene3D" id="3.30.750.24">
    <property type="entry name" value="STAS domain"/>
    <property type="match status" value="1"/>
</dbReference>
<dbReference type="InterPro" id="IPR011547">
    <property type="entry name" value="SLC26A/SulP_dom"/>
</dbReference>
<feature type="transmembrane region" description="Helical" evidence="9">
    <location>
        <begin position="496"/>
        <end position="517"/>
    </location>
</feature>
<comment type="caution">
    <text evidence="12">The sequence shown here is derived from an EMBL/GenBank/DDBJ whole genome shotgun (WGS) entry which is preliminary data.</text>
</comment>
<evidence type="ECO:0000256" key="5">
    <source>
        <dbReference type="ARBA" id="ARBA00022970"/>
    </source>
</evidence>
<gene>
    <name evidence="12" type="ORF">TCE0_042f14595</name>
</gene>
<dbReference type="PANTHER" id="PTHR43310:SF4">
    <property type="entry name" value="AFR304WP"/>
    <property type="match status" value="1"/>
</dbReference>
<proteinExistence type="predicted"/>
<accession>A0A6V8HJK4</accession>
<keyword evidence="6 9" id="KW-1133">Transmembrane helix</keyword>
<feature type="compositionally biased region" description="Basic and acidic residues" evidence="8">
    <location>
        <begin position="203"/>
        <end position="215"/>
    </location>
</feature>
<feature type="transmembrane region" description="Helical" evidence="9">
    <location>
        <begin position="554"/>
        <end position="575"/>
    </location>
</feature>
<sequence length="1096" mass="121089">MDIRFGGRGRSNSRISRNDVLGTDSNHNDNTINEQNDAYDAASSTIEAPFSPTITKWDSVQSLSNVKTPARSFYHRAFHGSLDPAQYSSHGVREQTAELASLAISDVDTNLSAASAPPLNDPIPPGLDIFRQQDARRHKASHGAADGISRPTASDFETSARFEPSSMSSPPQLSTSNLTAILRSSPPNVSQNRSETSTSANDSDSRGADSSSHVDEAEEENQPDEGTALIRKRTLSKGYNYGTTAGDIESQPIYIYNGRKSFLQDVYSKTKKVFYITTHPKSWDRHVIWQEGVVHPVSLLPAVFLGLLLNILDALSYGMILFPLGEAIFSDLGSDGISIFYISTIISQLVFSSGASVFKGGIGSEMIEVVPFFHKMAFMILNRVGQDNPRAVLATTILSFSLSSILTGVVFFLMGVFKLGSLIGFFPRHILIGCIGGVGWFLVATGFEVSARLPGSLEYDLVTLRHLFQLDTLFLWTVPLALAIILLVVKRFVKSNFLVGGYFILVAALFYVVKFIARIDMHTLRGGGWVFEPPAASNPWWHFYTLYDFDVVNWPALIDTIPAMFALTFFGVLHVPINVPALGISTGEDNLSVDRELIAHGITNTLSGSVGSIQNYLVYTNSLLFINSGGDSRLAGVMLAAATAGIMVVGPVIIGYIPILVVGALIFMLGIELMEEALVDTWGKLHRLEYLTVVIIVVTMGAWDFVIGIFVGIILACVNFVVQTSRKSAIRATYSGEFTASTVRRPPIQQKFLKDAGRQTLIIKLSGFLFFGTIVKVETTARGLIDEEAFKRQPIRFLVLDFSRVNGLDFSAAEALTRINRILGKRNVQVLISGLDVEGEVGKSLQNVGLFADEGRVQIFEDLNSALEYCENEYLKVFYSRKEALTQQQQSSRASLEVPTGTVTANQPSLLDPYGHSPRRNYLQQAALSTLRENETSASITQKWTTFRQPLPLLLQTFHDLTTHQSEDFWYPACAYFRREAYPKDTVLYYEGNEPEMFYLLESGMLRAEYELPQGRYSELIVAGRPCGELPFFGNTPRTATVKVDQDCVAWCLDRERWAELRAEEPEIAQELLMVTLKLTAERMDSITSHVLALAG</sequence>
<dbReference type="PANTHER" id="PTHR43310">
    <property type="entry name" value="SULFATE TRANSPORTER YBAR-RELATED"/>
    <property type="match status" value="1"/>
</dbReference>
<feature type="region of interest" description="Disordered" evidence="8">
    <location>
        <begin position="134"/>
        <end position="153"/>
    </location>
</feature>
<dbReference type="AlphaFoldDB" id="A0A6V8HJK4"/>
<dbReference type="InterPro" id="IPR014710">
    <property type="entry name" value="RmlC-like_jellyroll"/>
</dbReference>
<feature type="transmembrane region" description="Helical" evidence="9">
    <location>
        <begin position="299"/>
        <end position="324"/>
    </location>
</feature>
<keyword evidence="13" id="KW-1185">Reference proteome</keyword>
<dbReference type="SMART" id="SM00100">
    <property type="entry name" value="cNMP"/>
    <property type="match status" value="1"/>
</dbReference>
<dbReference type="CDD" id="cd00038">
    <property type="entry name" value="CAP_ED"/>
    <property type="match status" value="1"/>
</dbReference>
<dbReference type="Gene3D" id="2.60.120.10">
    <property type="entry name" value="Jelly Rolls"/>
    <property type="match status" value="1"/>
</dbReference>
<feature type="domain" description="STAS" evidence="11">
    <location>
        <begin position="761"/>
        <end position="870"/>
    </location>
</feature>
<keyword evidence="3" id="KW-0926">Vacuole</keyword>
<name>A0A6V8HJK4_TALPI</name>
<dbReference type="InterPro" id="IPR000595">
    <property type="entry name" value="cNMP-bd_dom"/>
</dbReference>
<dbReference type="SUPFAM" id="SSF51206">
    <property type="entry name" value="cAMP-binding domain-like"/>
    <property type="match status" value="1"/>
</dbReference>
<feature type="transmembrane region" description="Helical" evidence="9">
    <location>
        <begin position="391"/>
        <end position="417"/>
    </location>
</feature>
<dbReference type="Proteomes" id="UP000053095">
    <property type="component" value="Unassembled WGS sequence"/>
</dbReference>
<evidence type="ECO:0000256" key="2">
    <source>
        <dbReference type="ARBA" id="ARBA00022448"/>
    </source>
</evidence>
<dbReference type="CDD" id="cd07042">
    <property type="entry name" value="STAS_SulP_like_sulfate_transporter"/>
    <property type="match status" value="1"/>
</dbReference>